<dbReference type="Gene3D" id="3.40.630.30">
    <property type="match status" value="1"/>
</dbReference>
<proteinExistence type="predicted"/>
<evidence type="ECO:0000313" key="3">
    <source>
        <dbReference type="Proteomes" id="UP000615755"/>
    </source>
</evidence>
<dbReference type="Pfam" id="PF00583">
    <property type="entry name" value="Acetyltransf_1"/>
    <property type="match status" value="1"/>
</dbReference>
<dbReference type="CDD" id="cd04301">
    <property type="entry name" value="NAT_SF"/>
    <property type="match status" value="1"/>
</dbReference>
<dbReference type="SUPFAM" id="SSF55729">
    <property type="entry name" value="Acyl-CoA N-acyltransferases (Nat)"/>
    <property type="match status" value="1"/>
</dbReference>
<gene>
    <name evidence="2" type="ORF">PAUR_b0551</name>
</gene>
<dbReference type="Proteomes" id="UP000615755">
    <property type="component" value="Unassembled WGS sequence"/>
</dbReference>
<name>A0ABR9EHL4_9GAMM</name>
<keyword evidence="3" id="KW-1185">Reference proteome</keyword>
<feature type="domain" description="N-acetyltransferase" evidence="1">
    <location>
        <begin position="1"/>
        <end position="63"/>
    </location>
</feature>
<evidence type="ECO:0000313" key="2">
    <source>
        <dbReference type="EMBL" id="MBE0370498.1"/>
    </source>
</evidence>
<comment type="caution">
    <text evidence="2">The sequence shown here is derived from an EMBL/GenBank/DDBJ whole genome shotgun (WGS) entry which is preliminary data.</text>
</comment>
<accession>A0ABR9EHL4</accession>
<dbReference type="InterPro" id="IPR000182">
    <property type="entry name" value="GNAT_dom"/>
</dbReference>
<evidence type="ECO:0000259" key="1">
    <source>
        <dbReference type="PROSITE" id="PS51186"/>
    </source>
</evidence>
<dbReference type="InterPro" id="IPR016181">
    <property type="entry name" value="Acyl_CoA_acyltransferase"/>
</dbReference>
<protein>
    <recommendedName>
        <fullName evidence="1">N-acetyltransferase domain-containing protein</fullName>
    </recommendedName>
</protein>
<dbReference type="EMBL" id="AQGV01000015">
    <property type="protein sequence ID" value="MBE0370498.1"/>
    <property type="molecule type" value="Genomic_DNA"/>
</dbReference>
<sequence>MYVVPEHRGKGLNKAVIEHLIDWSKSKGICDFYLDVYSENVSVIKVYEKLGLRSSLVEMKLHL</sequence>
<dbReference type="PROSITE" id="PS51186">
    <property type="entry name" value="GNAT"/>
    <property type="match status" value="1"/>
</dbReference>
<reference evidence="2 3" key="1">
    <citation type="submission" date="2015-03" db="EMBL/GenBank/DDBJ databases">
        <title>Genome sequence of Pseudoalteromonas aurantia.</title>
        <authorList>
            <person name="Xie B.-B."/>
            <person name="Rong J.-C."/>
            <person name="Qin Q.-L."/>
            <person name="Zhang Y.-Z."/>
        </authorList>
    </citation>
    <scope>NUCLEOTIDE SEQUENCE [LARGE SCALE GENOMIC DNA]</scope>
    <source>
        <strain evidence="2 3">208</strain>
    </source>
</reference>
<organism evidence="2 3">
    <name type="scientific">Pseudoalteromonas aurantia 208</name>
    <dbReference type="NCBI Taxonomy" id="1314867"/>
    <lineage>
        <taxon>Bacteria</taxon>
        <taxon>Pseudomonadati</taxon>
        <taxon>Pseudomonadota</taxon>
        <taxon>Gammaproteobacteria</taxon>
        <taxon>Alteromonadales</taxon>
        <taxon>Pseudoalteromonadaceae</taxon>
        <taxon>Pseudoalteromonas</taxon>
    </lineage>
</organism>